<dbReference type="EMBL" id="BBWV01000002">
    <property type="protein sequence ID" value="GAO43394.1"/>
    <property type="molecule type" value="Genomic_DNA"/>
</dbReference>
<dbReference type="GO" id="GO:0044718">
    <property type="term" value="P:siderophore transmembrane transport"/>
    <property type="evidence" value="ECO:0007669"/>
    <property type="project" value="TreeGrafter"/>
</dbReference>
<evidence type="ECO:0000259" key="9">
    <source>
        <dbReference type="Pfam" id="PF14905"/>
    </source>
</evidence>
<evidence type="ECO:0000259" key="8">
    <source>
        <dbReference type="Pfam" id="PF07715"/>
    </source>
</evidence>
<dbReference type="AlphaFoldDB" id="A0A0E9N0N9"/>
<keyword evidence="6" id="KW-0472">Membrane</keyword>
<keyword evidence="11" id="KW-1185">Reference proteome</keyword>
<evidence type="ECO:0000256" key="2">
    <source>
        <dbReference type="ARBA" id="ARBA00022448"/>
    </source>
</evidence>
<dbReference type="Gene3D" id="2.40.170.20">
    <property type="entry name" value="TonB-dependent receptor, beta-barrel domain"/>
    <property type="match status" value="1"/>
</dbReference>
<dbReference type="Proteomes" id="UP000033121">
    <property type="component" value="Unassembled WGS sequence"/>
</dbReference>
<organism evidence="10 11">
    <name type="scientific">Flavihumibacter petaseus NBRC 106054</name>
    <dbReference type="NCBI Taxonomy" id="1220578"/>
    <lineage>
        <taxon>Bacteria</taxon>
        <taxon>Pseudomonadati</taxon>
        <taxon>Bacteroidota</taxon>
        <taxon>Chitinophagia</taxon>
        <taxon>Chitinophagales</taxon>
        <taxon>Chitinophagaceae</taxon>
        <taxon>Flavihumibacter</taxon>
    </lineage>
</organism>
<sequence length="829" mass="92129">MLLCCGLIPAVSAQSSLTDPIKIYGKVIDQKTGKALEAATITLTAPNGTDSVSGHSVTDKDGNFSITIAKTTRIKIEISAVGFEKQLERISLDETDKEYNAGKFLMITDAANLAGVVVTAKKPAMTLAVDRRIFSADAAVTAKGGNAVDVMKNIPSLSVDVNGGVQLRNSTPQILVDGRPTILTLEQIPADDIDKVEVITNPSSKYDAGSTGGIINIIMKKNRKAGLNGIASVGAGTPELLNGSLSLNYRKNKFNFFASGNYNRSGGVAKGEAYRENKSAGVITDYFNQNSETDRLRRFASVRFGADYFIDKYNTISLTQGFVSGKFDNTEKQDQFYYDKDGALTSTGYRLSTDNDWFNRANTQLNYRRTYDKSGKEWTADFTYSGGHNGGDGIIGNQLYKPNGDPLSPIDNVNSYGKGSGNQLTFQTDYVNPLTEKSKLEFGARSFYNVSLDKLDVYSMSPSGDGVKLPLSNNYRFREMVNAVYANYSNTIGNLKYQGGLRIEQSTFKGELLDSLQKFGYDYPSGGNNLWNTLFPSLFLTYELGNGNDLQANFTRRINRPNFWQINPYVDISDPMNIRRGNPELQPEFTNSFELNYNKQYSSGNFLLSTYYRNNTADITMYSDTLSQKDIEDLNNASIDPNALLTTFINADRTNRMGVEMTLQQRFGKNFDITPNINGQYRDVKATVNDVNLSNYGFNWSAKLMANYRVVTPTAPLVNNISFQLSGQYESSRVTPQGKQLEQYGIDFAIRKDFLKNKAGSLVFNVNDVLNSRRFGSITDTESFYQDSYRRWNVRTFRLTFSYRFGSSDLDLFKRRENGGGGGGDEDRG</sequence>
<name>A0A0E9N0N9_9BACT</name>
<evidence type="ECO:0000256" key="7">
    <source>
        <dbReference type="ARBA" id="ARBA00023237"/>
    </source>
</evidence>
<keyword evidence="2" id="KW-0813">Transport</keyword>
<dbReference type="PANTHER" id="PTHR30069:SF29">
    <property type="entry name" value="HEMOGLOBIN AND HEMOGLOBIN-HAPTOGLOBIN-BINDING PROTEIN 1-RELATED"/>
    <property type="match status" value="1"/>
</dbReference>
<dbReference type="RefSeq" id="WP_046369276.1">
    <property type="nucleotide sequence ID" value="NZ_BBWV01000002.1"/>
</dbReference>
<dbReference type="PANTHER" id="PTHR30069">
    <property type="entry name" value="TONB-DEPENDENT OUTER MEMBRANE RECEPTOR"/>
    <property type="match status" value="1"/>
</dbReference>
<dbReference type="Gene3D" id="2.170.130.10">
    <property type="entry name" value="TonB-dependent receptor, plug domain"/>
    <property type="match status" value="1"/>
</dbReference>
<comment type="subcellular location">
    <subcellularLocation>
        <location evidence="1">Cell outer membrane</location>
        <topology evidence="1">Multi-pass membrane protein</topology>
    </subcellularLocation>
</comment>
<comment type="caution">
    <text evidence="10">The sequence shown here is derived from an EMBL/GenBank/DDBJ whole genome shotgun (WGS) entry which is preliminary data.</text>
</comment>
<dbReference type="SUPFAM" id="SSF56935">
    <property type="entry name" value="Porins"/>
    <property type="match status" value="1"/>
</dbReference>
<evidence type="ECO:0000256" key="1">
    <source>
        <dbReference type="ARBA" id="ARBA00004571"/>
    </source>
</evidence>
<dbReference type="InterPro" id="IPR039426">
    <property type="entry name" value="TonB-dep_rcpt-like"/>
</dbReference>
<evidence type="ECO:0000313" key="10">
    <source>
        <dbReference type="EMBL" id="GAO43394.1"/>
    </source>
</evidence>
<accession>A0A0E9N0N9</accession>
<keyword evidence="10" id="KW-0675">Receptor</keyword>
<dbReference type="Pfam" id="PF07715">
    <property type="entry name" value="Plug"/>
    <property type="match status" value="1"/>
</dbReference>
<protein>
    <submittedName>
        <fullName evidence="10">Putative TonB-dependent receptor</fullName>
    </submittedName>
</protein>
<dbReference type="SUPFAM" id="SSF49464">
    <property type="entry name" value="Carboxypeptidase regulatory domain-like"/>
    <property type="match status" value="1"/>
</dbReference>
<keyword evidence="7" id="KW-0998">Cell outer membrane</keyword>
<evidence type="ECO:0000256" key="4">
    <source>
        <dbReference type="ARBA" id="ARBA00022692"/>
    </source>
</evidence>
<dbReference type="InterPro" id="IPR037066">
    <property type="entry name" value="Plug_dom_sf"/>
</dbReference>
<dbReference type="GO" id="GO:0015344">
    <property type="term" value="F:siderophore uptake transmembrane transporter activity"/>
    <property type="evidence" value="ECO:0007669"/>
    <property type="project" value="TreeGrafter"/>
</dbReference>
<dbReference type="Pfam" id="PF13715">
    <property type="entry name" value="CarbopepD_reg_2"/>
    <property type="match status" value="1"/>
</dbReference>
<evidence type="ECO:0000256" key="3">
    <source>
        <dbReference type="ARBA" id="ARBA00022452"/>
    </source>
</evidence>
<dbReference type="InterPro" id="IPR041700">
    <property type="entry name" value="OMP_b-brl_3"/>
</dbReference>
<evidence type="ECO:0000256" key="5">
    <source>
        <dbReference type="ARBA" id="ARBA00022729"/>
    </source>
</evidence>
<evidence type="ECO:0000256" key="6">
    <source>
        <dbReference type="ARBA" id="ARBA00023136"/>
    </source>
</evidence>
<dbReference type="STRING" id="1220578.FPE01S_02_04990"/>
<dbReference type="InterPro" id="IPR036942">
    <property type="entry name" value="Beta-barrel_TonB_sf"/>
</dbReference>
<dbReference type="InterPro" id="IPR008969">
    <property type="entry name" value="CarboxyPept-like_regulatory"/>
</dbReference>
<evidence type="ECO:0000313" key="11">
    <source>
        <dbReference type="Proteomes" id="UP000033121"/>
    </source>
</evidence>
<keyword evidence="3" id="KW-1134">Transmembrane beta strand</keyword>
<feature type="domain" description="TonB-dependent receptor plug" evidence="8">
    <location>
        <begin position="133"/>
        <end position="214"/>
    </location>
</feature>
<dbReference type="GO" id="GO:0009279">
    <property type="term" value="C:cell outer membrane"/>
    <property type="evidence" value="ECO:0007669"/>
    <property type="project" value="UniProtKB-SubCell"/>
</dbReference>
<dbReference type="Pfam" id="PF14905">
    <property type="entry name" value="OMP_b-brl_3"/>
    <property type="match status" value="1"/>
</dbReference>
<reference evidence="10 11" key="1">
    <citation type="submission" date="2015-04" db="EMBL/GenBank/DDBJ databases">
        <title>Whole genome shotgun sequence of Flavihumibacter petaseus NBRC 106054.</title>
        <authorList>
            <person name="Miyazawa S."/>
            <person name="Hosoyama A."/>
            <person name="Hashimoto M."/>
            <person name="Noguchi M."/>
            <person name="Tsuchikane K."/>
            <person name="Ohji S."/>
            <person name="Yamazoe A."/>
            <person name="Ichikawa N."/>
            <person name="Kimura A."/>
            <person name="Fujita N."/>
        </authorList>
    </citation>
    <scope>NUCLEOTIDE SEQUENCE [LARGE SCALE GENOMIC DNA]</scope>
    <source>
        <strain evidence="10 11">NBRC 106054</strain>
    </source>
</reference>
<feature type="domain" description="Outer membrane protein beta-barrel" evidence="9">
    <location>
        <begin position="370"/>
        <end position="803"/>
    </location>
</feature>
<keyword evidence="4" id="KW-0812">Transmembrane</keyword>
<dbReference type="InterPro" id="IPR012910">
    <property type="entry name" value="Plug_dom"/>
</dbReference>
<proteinExistence type="predicted"/>
<dbReference type="Gene3D" id="2.60.40.1120">
    <property type="entry name" value="Carboxypeptidase-like, regulatory domain"/>
    <property type="match status" value="1"/>
</dbReference>
<gene>
    <name evidence="10" type="ORF">FPE01S_02_04990</name>
</gene>
<keyword evidence="5" id="KW-0732">Signal</keyword>